<reference evidence="1 2" key="1">
    <citation type="submission" date="2019-10" db="EMBL/GenBank/DDBJ databases">
        <title>Alkaliphilus serpentinus sp. nov. and Alkaliphilus pronyensis sp. nov., two novel anaerobic alkaliphilic species isolated from the serpentinized-hosted hydrothermal field of the Prony Bay (New Caledonia).</title>
        <authorList>
            <person name="Postec A."/>
        </authorList>
    </citation>
    <scope>NUCLEOTIDE SEQUENCE [LARGE SCALE GENOMIC DNA]</scope>
    <source>
        <strain evidence="1 2">LacT</strain>
    </source>
</reference>
<dbReference type="EMBL" id="WBZB01000042">
    <property type="protein sequence ID" value="KAB3527456.1"/>
    <property type="molecule type" value="Genomic_DNA"/>
</dbReference>
<keyword evidence="2" id="KW-1185">Reference proteome</keyword>
<evidence type="ECO:0000313" key="1">
    <source>
        <dbReference type="EMBL" id="KAB3527456.1"/>
    </source>
</evidence>
<protein>
    <submittedName>
        <fullName evidence="1">Uncharacterized protein</fullName>
    </submittedName>
</protein>
<dbReference type="OrthoDB" id="1656051at2"/>
<proteinExistence type="predicted"/>
<name>A0A833HMD4_9FIRM</name>
<sequence length="78" mass="9366">MRDDKTMNFNEFMKEVEEKLSAMSEMEKTEWIHNMARTTKEHERIAFLNSLNEKQDYRPVISTKKGRSKAITSYSFRN</sequence>
<organism evidence="1 2">
    <name type="scientific">Alkaliphilus serpentinus</name>
    <dbReference type="NCBI Taxonomy" id="1482731"/>
    <lineage>
        <taxon>Bacteria</taxon>
        <taxon>Bacillati</taxon>
        <taxon>Bacillota</taxon>
        <taxon>Clostridia</taxon>
        <taxon>Peptostreptococcales</taxon>
        <taxon>Natronincolaceae</taxon>
        <taxon>Alkaliphilus</taxon>
    </lineage>
</organism>
<gene>
    <name evidence="1" type="ORF">F8153_12175</name>
</gene>
<accession>A0A833HMD4</accession>
<evidence type="ECO:0000313" key="2">
    <source>
        <dbReference type="Proteomes" id="UP000465601"/>
    </source>
</evidence>
<dbReference type="Proteomes" id="UP000465601">
    <property type="component" value="Unassembled WGS sequence"/>
</dbReference>
<comment type="caution">
    <text evidence="1">The sequence shown here is derived from an EMBL/GenBank/DDBJ whole genome shotgun (WGS) entry which is preliminary data.</text>
</comment>
<dbReference type="AlphaFoldDB" id="A0A833HMD4"/>